<feature type="domain" description="Palmitoyltransferase DHHC" evidence="11">
    <location>
        <begin position="78"/>
        <end position="203"/>
    </location>
</feature>
<evidence type="ECO:0000313" key="12">
    <source>
        <dbReference type="EMBL" id="SGZ41185.1"/>
    </source>
</evidence>
<keyword evidence="7" id="KW-0449">Lipoprotein</keyword>
<comment type="domain">
    <text evidence="10">The DHHC domain is required for palmitoyltransferase activity.</text>
</comment>
<evidence type="ECO:0000256" key="2">
    <source>
        <dbReference type="ARBA" id="ARBA00022679"/>
    </source>
</evidence>
<evidence type="ECO:0000256" key="10">
    <source>
        <dbReference type="RuleBase" id="RU079119"/>
    </source>
</evidence>
<sequence length="286" mass="33574">MFTVSLFSCTGCVNLHYNDYAHTKVLLFLYVLSLYLYFNVIFPGYGTPRSEAINLLANTSYTKVEDYIIAHSKYKLSNFNYCEACNFLKPERSHHCKTCNTCVLKMDHHCPWFAVCIGIKNHKRFILFLIFSLMFTITIWIDSFRHVYMGIKTTSQEGNTKVQFKICYLLFIASVFILTLLVFTGYSIHLVLKNTTTIESMNIQDKLEKKELLMEEGRHIDLGHIYDLGYYENWKQVMGHKWYQWVMFGENDNIKILSSTFNGFLFPVNDEILERQQDLLNRGLLV</sequence>
<keyword evidence="2 10" id="KW-0808">Transferase</keyword>
<keyword evidence="8 10" id="KW-0012">Acyltransferase</keyword>
<protein>
    <recommendedName>
        <fullName evidence="10">Palmitoyltransferase</fullName>
        <ecNumber evidence="10">2.3.1.225</ecNumber>
    </recommendedName>
</protein>
<dbReference type="InterPro" id="IPR001594">
    <property type="entry name" value="Palmitoyltrfase_DHHC"/>
</dbReference>
<feature type="transmembrane region" description="Helical" evidence="10">
    <location>
        <begin position="25"/>
        <end position="45"/>
    </location>
</feature>
<evidence type="ECO:0000259" key="11">
    <source>
        <dbReference type="Pfam" id="PF01529"/>
    </source>
</evidence>
<organism evidence="12 13">
    <name type="scientific">Hanseniaspora guilliermondii</name>
    <dbReference type="NCBI Taxonomy" id="56406"/>
    <lineage>
        <taxon>Eukaryota</taxon>
        <taxon>Fungi</taxon>
        <taxon>Dikarya</taxon>
        <taxon>Ascomycota</taxon>
        <taxon>Saccharomycotina</taxon>
        <taxon>Saccharomycetes</taxon>
        <taxon>Saccharomycodales</taxon>
        <taxon>Saccharomycodaceae</taxon>
        <taxon>Hanseniaspora</taxon>
    </lineage>
</organism>
<dbReference type="OrthoDB" id="302728at2759"/>
<evidence type="ECO:0000256" key="8">
    <source>
        <dbReference type="ARBA" id="ARBA00023315"/>
    </source>
</evidence>
<keyword evidence="3 10" id="KW-0812">Transmembrane</keyword>
<keyword evidence="4 10" id="KW-1133">Transmembrane helix</keyword>
<reference evidence="13" key="1">
    <citation type="submission" date="2016-11" db="EMBL/GenBank/DDBJ databases">
        <authorList>
            <person name="Guldener U."/>
        </authorList>
    </citation>
    <scope>NUCLEOTIDE SEQUENCE [LARGE SCALE GENOMIC DNA]</scope>
</reference>
<dbReference type="Pfam" id="PF01529">
    <property type="entry name" value="DHHC"/>
    <property type="match status" value="1"/>
</dbReference>
<dbReference type="EC" id="2.3.1.225" evidence="10"/>
<dbReference type="PROSITE" id="PS50216">
    <property type="entry name" value="DHHC"/>
    <property type="match status" value="1"/>
</dbReference>
<evidence type="ECO:0000256" key="1">
    <source>
        <dbReference type="ARBA" id="ARBA00004141"/>
    </source>
</evidence>
<dbReference type="GO" id="GO:0019706">
    <property type="term" value="F:protein-cysteine S-palmitoyltransferase activity"/>
    <property type="evidence" value="ECO:0007669"/>
    <property type="project" value="UniProtKB-EC"/>
</dbReference>
<proteinExistence type="inferred from homology"/>
<evidence type="ECO:0000256" key="6">
    <source>
        <dbReference type="ARBA" id="ARBA00023139"/>
    </source>
</evidence>
<dbReference type="EMBL" id="FQNF01000084">
    <property type="protein sequence ID" value="SGZ41185.1"/>
    <property type="molecule type" value="Genomic_DNA"/>
</dbReference>
<dbReference type="GO" id="GO:0016020">
    <property type="term" value="C:membrane"/>
    <property type="evidence" value="ECO:0007669"/>
    <property type="project" value="UniProtKB-SubCell"/>
</dbReference>
<feature type="transmembrane region" description="Helical" evidence="10">
    <location>
        <begin position="168"/>
        <end position="192"/>
    </location>
</feature>
<evidence type="ECO:0000256" key="7">
    <source>
        <dbReference type="ARBA" id="ARBA00023288"/>
    </source>
</evidence>
<accession>A0A1L0CRL2</accession>
<evidence type="ECO:0000313" key="13">
    <source>
        <dbReference type="Proteomes" id="UP000183365"/>
    </source>
</evidence>
<gene>
    <name evidence="12" type="ORF">HGUI_03385</name>
</gene>
<comment type="subcellular location">
    <subcellularLocation>
        <location evidence="1">Membrane</location>
        <topology evidence="1">Multi-pass membrane protein</topology>
    </subcellularLocation>
</comment>
<keyword evidence="5 10" id="KW-0472">Membrane</keyword>
<evidence type="ECO:0000256" key="3">
    <source>
        <dbReference type="ARBA" id="ARBA00022692"/>
    </source>
</evidence>
<dbReference type="InterPro" id="IPR039859">
    <property type="entry name" value="PFA4/ZDH16/20/ERF2-like"/>
</dbReference>
<keyword evidence="6" id="KW-0564">Palmitate</keyword>
<dbReference type="AlphaFoldDB" id="A0A1L0CRL2"/>
<evidence type="ECO:0000256" key="9">
    <source>
        <dbReference type="ARBA" id="ARBA00048048"/>
    </source>
</evidence>
<name>A0A1L0CRL2_9ASCO</name>
<comment type="similarity">
    <text evidence="10">Belongs to the DHHC palmitoyltransferase family.</text>
</comment>
<evidence type="ECO:0000256" key="5">
    <source>
        <dbReference type="ARBA" id="ARBA00023136"/>
    </source>
</evidence>
<dbReference type="Proteomes" id="UP000183365">
    <property type="component" value="Unassembled WGS sequence"/>
</dbReference>
<keyword evidence="13" id="KW-1185">Reference proteome</keyword>
<evidence type="ECO:0000256" key="4">
    <source>
        <dbReference type="ARBA" id="ARBA00022989"/>
    </source>
</evidence>
<dbReference type="PANTHER" id="PTHR12246">
    <property type="entry name" value="PALMITOYLTRANSFERASE ZDHHC16"/>
    <property type="match status" value="1"/>
</dbReference>
<comment type="catalytic activity">
    <reaction evidence="9 10">
        <text>L-cysteinyl-[protein] + hexadecanoyl-CoA = S-hexadecanoyl-L-cysteinyl-[protein] + CoA</text>
        <dbReference type="Rhea" id="RHEA:36683"/>
        <dbReference type="Rhea" id="RHEA-COMP:10131"/>
        <dbReference type="Rhea" id="RHEA-COMP:11032"/>
        <dbReference type="ChEBI" id="CHEBI:29950"/>
        <dbReference type="ChEBI" id="CHEBI:57287"/>
        <dbReference type="ChEBI" id="CHEBI:57379"/>
        <dbReference type="ChEBI" id="CHEBI:74151"/>
        <dbReference type="EC" id="2.3.1.225"/>
    </reaction>
</comment>
<dbReference type="VEuPathDB" id="FungiDB:HGUI_03385"/>
<feature type="transmembrane region" description="Helical" evidence="10">
    <location>
        <begin position="125"/>
        <end position="148"/>
    </location>
</feature>